<feature type="region of interest" description="Disordered" evidence="1">
    <location>
        <begin position="311"/>
        <end position="336"/>
    </location>
</feature>
<dbReference type="EMBL" id="JAFBCG010000001">
    <property type="protein sequence ID" value="MBM7801097.1"/>
    <property type="molecule type" value="Genomic_DNA"/>
</dbReference>
<evidence type="ECO:0000313" key="2">
    <source>
        <dbReference type="EMBL" id="GGK96847.1"/>
    </source>
</evidence>
<accession>A0A8H9GC74</accession>
<reference evidence="2" key="2">
    <citation type="submission" date="2020-09" db="EMBL/GenBank/DDBJ databases">
        <authorList>
            <person name="Sun Q."/>
            <person name="Ohkuma M."/>
        </authorList>
    </citation>
    <scope>NUCLEOTIDE SEQUENCE</scope>
    <source>
        <strain evidence="2">JCM 1480</strain>
    </source>
</reference>
<name>A0A8H9GC74_9MICO</name>
<proteinExistence type="predicted"/>
<dbReference type="EMBL" id="BMOI01000004">
    <property type="protein sequence ID" value="GGK96847.1"/>
    <property type="molecule type" value="Genomic_DNA"/>
</dbReference>
<keyword evidence="5" id="KW-1185">Reference proteome</keyword>
<protein>
    <submittedName>
        <fullName evidence="2">5'-nucleotidase</fullName>
        <ecNumber evidence="3">3.1.3.5</ecNumber>
    </submittedName>
</protein>
<dbReference type="PANTHER" id="PTHR31367:SF5">
    <property type="entry name" value="CYTOSOLIC 5'-NUCLEOTIDASE 1A"/>
    <property type="match status" value="1"/>
</dbReference>
<keyword evidence="3" id="KW-0378">Hydrolase</keyword>
<reference evidence="2" key="1">
    <citation type="journal article" date="2014" name="Int. J. Syst. Evol. Microbiol.">
        <title>Complete genome sequence of Corynebacterium casei LMG S-19264T (=DSM 44701T), isolated from a smear-ripened cheese.</title>
        <authorList>
            <consortium name="US DOE Joint Genome Institute (JGI-PGF)"/>
            <person name="Walter F."/>
            <person name="Albersmeier A."/>
            <person name="Kalinowski J."/>
            <person name="Ruckert C."/>
        </authorList>
    </citation>
    <scope>NUCLEOTIDE SEQUENCE</scope>
    <source>
        <strain evidence="2">JCM 1480</strain>
    </source>
</reference>
<evidence type="ECO:0000256" key="1">
    <source>
        <dbReference type="SAM" id="MobiDB-lite"/>
    </source>
</evidence>
<dbReference type="PANTHER" id="PTHR31367">
    <property type="entry name" value="CYTOSOLIC 5'-NUCLEOTIDASE 1 FAMILY MEMBER"/>
    <property type="match status" value="1"/>
</dbReference>
<dbReference type="SUPFAM" id="SSF56784">
    <property type="entry name" value="HAD-like"/>
    <property type="match status" value="1"/>
</dbReference>
<dbReference type="EC" id="3.1.3.5" evidence="3"/>
<dbReference type="Pfam" id="PF06189">
    <property type="entry name" value="5-nucleotidase"/>
    <property type="match status" value="1"/>
</dbReference>
<dbReference type="GO" id="GO:0000287">
    <property type="term" value="F:magnesium ion binding"/>
    <property type="evidence" value="ECO:0007669"/>
    <property type="project" value="InterPro"/>
</dbReference>
<organism evidence="2 4">
    <name type="scientific">Curtobacterium luteum</name>
    <dbReference type="NCBI Taxonomy" id="33881"/>
    <lineage>
        <taxon>Bacteria</taxon>
        <taxon>Bacillati</taxon>
        <taxon>Actinomycetota</taxon>
        <taxon>Actinomycetes</taxon>
        <taxon>Micrococcales</taxon>
        <taxon>Microbacteriaceae</taxon>
        <taxon>Curtobacterium</taxon>
    </lineage>
</organism>
<dbReference type="Proteomes" id="UP000746584">
    <property type="component" value="Unassembled WGS sequence"/>
</dbReference>
<evidence type="ECO:0000313" key="5">
    <source>
        <dbReference type="Proteomes" id="UP000746584"/>
    </source>
</evidence>
<gene>
    <name evidence="2" type="ORF">GCM10009769_13760</name>
    <name evidence="3" type="ORF">JOE58_000348</name>
</gene>
<evidence type="ECO:0000313" key="3">
    <source>
        <dbReference type="EMBL" id="MBM7801097.1"/>
    </source>
</evidence>
<dbReference type="GO" id="GO:0008253">
    <property type="term" value="F:5'-nucleotidase activity"/>
    <property type="evidence" value="ECO:0007669"/>
    <property type="project" value="UniProtKB-EC"/>
</dbReference>
<dbReference type="GO" id="GO:0009117">
    <property type="term" value="P:nucleotide metabolic process"/>
    <property type="evidence" value="ECO:0007669"/>
    <property type="project" value="InterPro"/>
</dbReference>
<dbReference type="InterPro" id="IPR036412">
    <property type="entry name" value="HAD-like_sf"/>
</dbReference>
<evidence type="ECO:0000313" key="4">
    <source>
        <dbReference type="Proteomes" id="UP000648535"/>
    </source>
</evidence>
<dbReference type="Proteomes" id="UP000648535">
    <property type="component" value="Unassembled WGS sequence"/>
</dbReference>
<comment type="caution">
    <text evidence="2">The sequence shown here is derived from an EMBL/GenBank/DDBJ whole genome shotgun (WGS) entry which is preliminary data.</text>
</comment>
<dbReference type="RefSeq" id="WP_175329573.1">
    <property type="nucleotide sequence ID" value="NZ_BMOI01000004.1"/>
</dbReference>
<dbReference type="AlphaFoldDB" id="A0A8H9GC74"/>
<sequence length="336" mass="37012">MPFPLDDMLVVGVASSALFDLSDSDKIFREYGEDEYRKHQEEHIDDTLLPGVAFPFIRRLLSLNDLGPDGVQLVEVIILSRNDPETGLRVMRSLQAHGLAISRAIFMQGRSSHEYMGALNMSLFLSANDDDVRAAIHHGLPAGRVIGTPAEDAAGRDLRIAFDFDGVLTDDSSERIMQSSDLPTFHENEASHVEEAMPEGLMAQFLRGINRIQDIEEDLVRTDPTYNRRVHVAIVTARNAPAHERVVRTLQGWGLRVNDAFFLGGVEKARVLQVLRPHIFFDDQMDHLRGAANDVPSVHVPFGVVNAADGASSDAAVDTQQPPASEPQDQSDDSAS</sequence>
<dbReference type="GO" id="GO:0000166">
    <property type="term" value="F:nucleotide binding"/>
    <property type="evidence" value="ECO:0007669"/>
    <property type="project" value="InterPro"/>
</dbReference>
<reference evidence="3 5" key="3">
    <citation type="submission" date="2021-01" db="EMBL/GenBank/DDBJ databases">
        <title>Sequencing the genomes of 1000 actinobacteria strains.</title>
        <authorList>
            <person name="Klenk H.-P."/>
        </authorList>
    </citation>
    <scope>NUCLEOTIDE SEQUENCE [LARGE SCALE GENOMIC DNA]</scope>
    <source>
        <strain evidence="3 5">DSM 20542</strain>
    </source>
</reference>
<dbReference type="GO" id="GO:0005737">
    <property type="term" value="C:cytoplasm"/>
    <property type="evidence" value="ECO:0007669"/>
    <property type="project" value="InterPro"/>
</dbReference>
<dbReference type="InterPro" id="IPR010394">
    <property type="entry name" value="5-nucleotidase"/>
</dbReference>